<dbReference type="InterPro" id="IPR003034">
    <property type="entry name" value="SAP_dom"/>
</dbReference>
<keyword evidence="7" id="KW-0464">Manganese</keyword>
<feature type="compositionally biased region" description="Polar residues" evidence="10">
    <location>
        <begin position="105"/>
        <end position="114"/>
    </location>
</feature>
<feature type="domain" description="SAP" evidence="11">
    <location>
        <begin position="54"/>
        <end position="88"/>
    </location>
</feature>
<feature type="binding site" evidence="7">
    <location>
        <position position="524"/>
    </location>
    <ligand>
        <name>Mg(2+)</name>
        <dbReference type="ChEBI" id="CHEBI:18420"/>
        <label>1</label>
    </ligand>
</feature>
<feature type="site" description="Important for catalytic activity" evidence="8">
    <location>
        <position position="499"/>
    </location>
</feature>
<dbReference type="GO" id="GO:0003906">
    <property type="term" value="F:DNA-(apurinic or apyrimidinic site) endonuclease activity"/>
    <property type="evidence" value="ECO:0007669"/>
    <property type="project" value="TreeGrafter"/>
</dbReference>
<keyword evidence="9" id="KW-0234">DNA repair</keyword>
<keyword evidence="9" id="KW-0227">DNA damage</keyword>
<evidence type="ECO:0000256" key="1">
    <source>
        <dbReference type="ARBA" id="ARBA00001936"/>
    </source>
</evidence>
<evidence type="ECO:0000256" key="5">
    <source>
        <dbReference type="ARBA" id="ARBA00022842"/>
    </source>
</evidence>
<sequence length="534" mass="59709">MGSKRRSFSDSSSIADNNIDKKLKGVIANNNKKNNNPISDLPLLKEIRDNPGKIEAMTVQQLRTALRDAGLPAKGLKRDLVAALACYLAKDIDGENSLLAEKQDPSSANESMSSRMEARSVENQVQDVNTVSEVSRVQRSRRIVKRLHSNGEAVEVDTEVVSIEQKLSVKADGASGSAQNLDICTKPSQRKRKVSSDVNSKDVSAENGTALPVNQSEPWTIFAHKKPQKGWIAYNPKTMRPAPPTGSTKYVKVLSWNVNGLRALLKLEGFSALQLAKRENFDVLCFQETKLQAKFSKYEMHVLIFEQEKDVESIRHSLIEGYDNSFWTCSNTKLGYSGTAIISRMVLKDYSIKFLLLVRYGLGISDHDSEGRVVTAEFDSFYLLCVYVPNSGDGLKRLTYRINEWDPSLSNYIKELEKSKPVILTGDLNCAHEEIDIYNPAGNKRSAGFTIEERQSFGTNFLSRGLVDTFRKQHPGVVGYTYWGYRHGGRKTNKGWRLDYFLVSEAIADNVHDSYILPDVLGSDHCPIGLILKL</sequence>
<dbReference type="InterPro" id="IPR020848">
    <property type="entry name" value="AP_endonuclease_F1_CS"/>
</dbReference>
<dbReference type="FunFam" id="3.60.10.10:FF:000041">
    <property type="entry name" value="DNA-(apurinic or apyrimidinic site) lyase"/>
    <property type="match status" value="1"/>
</dbReference>
<gene>
    <name evidence="12" type="ORF">COLO4_21299</name>
</gene>
<dbReference type="GO" id="GO:0008311">
    <property type="term" value="F:double-stranded DNA 3'-5' DNA exonuclease activity"/>
    <property type="evidence" value="ECO:0007669"/>
    <property type="project" value="TreeGrafter"/>
</dbReference>
<organism evidence="12 13">
    <name type="scientific">Corchorus olitorius</name>
    <dbReference type="NCBI Taxonomy" id="93759"/>
    <lineage>
        <taxon>Eukaryota</taxon>
        <taxon>Viridiplantae</taxon>
        <taxon>Streptophyta</taxon>
        <taxon>Embryophyta</taxon>
        <taxon>Tracheophyta</taxon>
        <taxon>Spermatophyta</taxon>
        <taxon>Magnoliopsida</taxon>
        <taxon>eudicotyledons</taxon>
        <taxon>Gunneridae</taxon>
        <taxon>Pentapetalae</taxon>
        <taxon>rosids</taxon>
        <taxon>malvids</taxon>
        <taxon>Malvales</taxon>
        <taxon>Malvaceae</taxon>
        <taxon>Grewioideae</taxon>
        <taxon>Apeibeae</taxon>
        <taxon>Corchorus</taxon>
    </lineage>
</organism>
<keyword evidence="4" id="KW-0378">Hydrolase</keyword>
<dbReference type="SMART" id="SM00513">
    <property type="entry name" value="SAP"/>
    <property type="match status" value="1"/>
</dbReference>
<dbReference type="PROSITE" id="PS50800">
    <property type="entry name" value="SAP"/>
    <property type="match status" value="1"/>
</dbReference>
<evidence type="ECO:0000313" key="13">
    <source>
        <dbReference type="Proteomes" id="UP000187203"/>
    </source>
</evidence>
<feature type="active site" description="Proton acceptor" evidence="6">
    <location>
        <position position="525"/>
    </location>
</feature>
<dbReference type="Proteomes" id="UP000187203">
    <property type="component" value="Unassembled WGS sequence"/>
</dbReference>
<accession>A0A1R3IU59</accession>
<evidence type="ECO:0000259" key="11">
    <source>
        <dbReference type="PROSITE" id="PS50800"/>
    </source>
</evidence>
<dbReference type="Pfam" id="PF02037">
    <property type="entry name" value="SAP"/>
    <property type="match status" value="1"/>
</dbReference>
<dbReference type="PANTHER" id="PTHR22748">
    <property type="entry name" value="AP ENDONUCLEASE"/>
    <property type="match status" value="1"/>
</dbReference>
<dbReference type="InterPro" id="IPR005135">
    <property type="entry name" value="Endo/exonuclease/phosphatase"/>
</dbReference>
<comment type="similarity">
    <text evidence="2 9">Belongs to the DNA repair enzymes AP/ExoA family.</text>
</comment>
<feature type="site" description="Interaction with DNA substrate" evidence="8">
    <location>
        <position position="525"/>
    </location>
</feature>
<proteinExistence type="inferred from homology"/>
<dbReference type="PROSITE" id="PS00728">
    <property type="entry name" value="AP_NUCLEASE_F1_3"/>
    <property type="match status" value="1"/>
</dbReference>
<feature type="active site" evidence="6">
    <location>
        <position position="387"/>
    </location>
</feature>
<dbReference type="SUPFAM" id="SSF68906">
    <property type="entry name" value="SAP domain"/>
    <property type="match status" value="1"/>
</dbReference>
<dbReference type="GO" id="GO:0005634">
    <property type="term" value="C:nucleus"/>
    <property type="evidence" value="ECO:0007669"/>
    <property type="project" value="TreeGrafter"/>
</dbReference>
<keyword evidence="13" id="KW-1185">Reference proteome</keyword>
<evidence type="ECO:0000256" key="2">
    <source>
        <dbReference type="ARBA" id="ARBA00007092"/>
    </source>
</evidence>
<evidence type="ECO:0000256" key="3">
    <source>
        <dbReference type="ARBA" id="ARBA00022723"/>
    </source>
</evidence>
<feature type="region of interest" description="Disordered" evidence="10">
    <location>
        <begin position="99"/>
        <end position="122"/>
    </location>
</feature>
<feature type="binding site" evidence="7">
    <location>
        <position position="429"/>
    </location>
    <ligand>
        <name>Mg(2+)</name>
        <dbReference type="ChEBI" id="CHEBI:18420"/>
        <label>1</label>
    </ligand>
</feature>
<comment type="cofactor">
    <cofactor evidence="7 9">
        <name>Mg(2+)</name>
        <dbReference type="ChEBI" id="CHEBI:18420"/>
    </cofactor>
    <cofactor evidence="7 9">
        <name>Mn(2+)</name>
        <dbReference type="ChEBI" id="CHEBI:29035"/>
    </cofactor>
    <text evidence="7 9">Probably binds two magnesium or manganese ions per subunit.</text>
</comment>
<dbReference type="Gene3D" id="3.60.10.10">
    <property type="entry name" value="Endonuclease/exonuclease/phosphatase"/>
    <property type="match status" value="1"/>
</dbReference>
<dbReference type="EC" id="3.1.-.-" evidence="9"/>
<feature type="binding site" evidence="7">
    <location>
        <position position="525"/>
    </location>
    <ligand>
        <name>Mg(2+)</name>
        <dbReference type="ChEBI" id="CHEBI:18420"/>
        <label>1</label>
    </ligand>
</feature>
<evidence type="ECO:0000313" key="12">
    <source>
        <dbReference type="EMBL" id="OMO86105.1"/>
    </source>
</evidence>
<dbReference type="InterPro" id="IPR036361">
    <property type="entry name" value="SAP_dom_sf"/>
</dbReference>
<evidence type="ECO:0000256" key="6">
    <source>
        <dbReference type="PIRSR" id="PIRSR604808-1"/>
    </source>
</evidence>
<comment type="cofactor">
    <cofactor evidence="1">
        <name>Mn(2+)</name>
        <dbReference type="ChEBI" id="CHEBI:29035"/>
    </cofactor>
</comment>
<dbReference type="GO" id="GO:0008081">
    <property type="term" value="F:phosphoric diester hydrolase activity"/>
    <property type="evidence" value="ECO:0007669"/>
    <property type="project" value="TreeGrafter"/>
</dbReference>
<dbReference type="GO" id="GO:0046872">
    <property type="term" value="F:metal ion binding"/>
    <property type="evidence" value="ECO:0007669"/>
    <property type="project" value="UniProtKB-KW"/>
</dbReference>
<feature type="region of interest" description="Disordered" evidence="10">
    <location>
        <begin position="177"/>
        <end position="210"/>
    </location>
</feature>
<dbReference type="GO" id="GO:0003677">
    <property type="term" value="F:DNA binding"/>
    <property type="evidence" value="ECO:0007669"/>
    <property type="project" value="InterPro"/>
</dbReference>
<dbReference type="PROSITE" id="PS00727">
    <property type="entry name" value="AP_NUCLEASE_F1_2"/>
    <property type="match status" value="1"/>
</dbReference>
<feature type="site" description="Transition state stabilizer" evidence="8">
    <location>
        <position position="429"/>
    </location>
</feature>
<dbReference type="Pfam" id="PF03372">
    <property type="entry name" value="Exo_endo_phos"/>
    <property type="match status" value="1"/>
</dbReference>
<dbReference type="OrthoDB" id="498125at2759"/>
<dbReference type="GO" id="GO:0006284">
    <property type="term" value="P:base-excision repair"/>
    <property type="evidence" value="ECO:0007669"/>
    <property type="project" value="TreeGrafter"/>
</dbReference>
<dbReference type="InterPro" id="IPR036691">
    <property type="entry name" value="Endo/exonu/phosph_ase_sf"/>
</dbReference>
<reference evidence="13" key="1">
    <citation type="submission" date="2013-09" db="EMBL/GenBank/DDBJ databases">
        <title>Corchorus olitorius genome sequencing.</title>
        <authorList>
            <person name="Alam M."/>
            <person name="Haque M.S."/>
            <person name="Islam M.S."/>
            <person name="Emdad E.M."/>
            <person name="Islam M.M."/>
            <person name="Ahmed B."/>
            <person name="Halim A."/>
            <person name="Hossen Q.M.M."/>
            <person name="Hossain M.Z."/>
            <person name="Ahmed R."/>
            <person name="Khan M.M."/>
            <person name="Islam R."/>
            <person name="Rashid M.M."/>
            <person name="Khan S.A."/>
            <person name="Rahman M.S."/>
            <person name="Alam M."/>
            <person name="Yahiya A.S."/>
            <person name="Khan M.S."/>
            <person name="Azam M.S."/>
            <person name="Haque T."/>
            <person name="Lashkar M.Z.H."/>
            <person name="Akhand A.I."/>
            <person name="Morshed G."/>
            <person name="Roy S."/>
            <person name="Uddin K.S."/>
            <person name="Rabeya T."/>
            <person name="Hossain A.S."/>
            <person name="Chowdhury A."/>
            <person name="Snigdha A.R."/>
            <person name="Mortoza M.S."/>
            <person name="Matin S.A."/>
            <person name="Hoque S.M.E."/>
            <person name="Islam M.K."/>
            <person name="Roy D.K."/>
            <person name="Haider R."/>
            <person name="Moosa M.M."/>
            <person name="Elias S.M."/>
            <person name="Hasan A.M."/>
            <person name="Jahan S."/>
            <person name="Shafiuddin M."/>
            <person name="Mahmood N."/>
            <person name="Shommy N.S."/>
        </authorList>
    </citation>
    <scope>NUCLEOTIDE SEQUENCE [LARGE SCALE GENOMIC DNA]</scope>
    <source>
        <strain evidence="13">cv. O-4</strain>
    </source>
</reference>
<evidence type="ECO:0000256" key="7">
    <source>
        <dbReference type="PIRSR" id="PIRSR604808-2"/>
    </source>
</evidence>
<keyword evidence="3 7" id="KW-0479">Metal-binding</keyword>
<dbReference type="InterPro" id="IPR004808">
    <property type="entry name" value="AP_endonuc_1"/>
</dbReference>
<feature type="binding site" evidence="7">
    <location>
        <position position="288"/>
    </location>
    <ligand>
        <name>Mg(2+)</name>
        <dbReference type="ChEBI" id="CHEBI:18420"/>
        <label>1</label>
    </ligand>
</feature>
<evidence type="ECO:0000256" key="8">
    <source>
        <dbReference type="PIRSR" id="PIRSR604808-3"/>
    </source>
</evidence>
<evidence type="ECO:0000256" key="4">
    <source>
        <dbReference type="ARBA" id="ARBA00022801"/>
    </source>
</evidence>
<protein>
    <recommendedName>
        <fullName evidence="9">DNA-(apurinic or apyrimidinic site) endonuclease</fullName>
        <ecNumber evidence="9">3.1.-.-</ecNumber>
    </recommendedName>
</protein>
<dbReference type="NCBIfam" id="TIGR00195">
    <property type="entry name" value="exoDNase_III"/>
    <property type="match status" value="1"/>
</dbReference>
<comment type="caution">
    <text evidence="12">The sequence shown here is derived from an EMBL/GenBank/DDBJ whole genome shotgun (WGS) entry which is preliminary data.</text>
</comment>
<dbReference type="EMBL" id="AWUE01017625">
    <property type="protein sequence ID" value="OMO86105.1"/>
    <property type="molecule type" value="Genomic_DNA"/>
</dbReference>
<name>A0A1R3IU59_9ROSI</name>
<dbReference type="AlphaFoldDB" id="A0A1R3IU59"/>
<evidence type="ECO:0000256" key="10">
    <source>
        <dbReference type="SAM" id="MobiDB-lite"/>
    </source>
</evidence>
<keyword evidence="5 7" id="KW-0460">Magnesium</keyword>
<feature type="binding site" evidence="7">
    <location>
        <position position="257"/>
    </location>
    <ligand>
        <name>Mg(2+)</name>
        <dbReference type="ChEBI" id="CHEBI:18420"/>
        <label>1</label>
    </ligand>
</feature>
<dbReference type="STRING" id="93759.A0A1R3IU59"/>
<dbReference type="PANTHER" id="PTHR22748:SF6">
    <property type="entry name" value="DNA-(APURINIC OR APYRIMIDINIC SITE) ENDONUCLEASE"/>
    <property type="match status" value="1"/>
</dbReference>
<dbReference type="SUPFAM" id="SSF56219">
    <property type="entry name" value="DNase I-like"/>
    <property type="match status" value="1"/>
</dbReference>
<dbReference type="CDD" id="cd09087">
    <property type="entry name" value="Ape1-like_AP-endo"/>
    <property type="match status" value="1"/>
</dbReference>
<dbReference type="NCBIfam" id="TIGR00633">
    <property type="entry name" value="xth"/>
    <property type="match status" value="1"/>
</dbReference>
<feature type="active site" description="Proton donor/acceptor" evidence="6">
    <location>
        <position position="427"/>
    </location>
</feature>
<dbReference type="Gene3D" id="1.10.720.30">
    <property type="entry name" value="SAP domain"/>
    <property type="match status" value="1"/>
</dbReference>
<dbReference type="PROSITE" id="PS51435">
    <property type="entry name" value="AP_NUCLEASE_F1_4"/>
    <property type="match status" value="1"/>
</dbReference>
<feature type="binding site" evidence="7">
    <location>
        <position position="427"/>
    </location>
    <ligand>
        <name>Mg(2+)</name>
        <dbReference type="ChEBI" id="CHEBI:18420"/>
        <label>1</label>
    </ligand>
</feature>
<evidence type="ECO:0000256" key="9">
    <source>
        <dbReference type="RuleBase" id="RU362131"/>
    </source>
</evidence>